<keyword evidence="2" id="KW-1185">Reference proteome</keyword>
<comment type="caution">
    <text evidence="1">The sequence shown here is derived from an EMBL/GenBank/DDBJ whole genome shotgun (WGS) entry which is preliminary data.</text>
</comment>
<dbReference type="EMBL" id="LXQA010126312">
    <property type="protein sequence ID" value="MCI21690.1"/>
    <property type="molecule type" value="Genomic_DNA"/>
</dbReference>
<name>A0A392QD79_9FABA</name>
<proteinExistence type="predicted"/>
<accession>A0A392QD79</accession>
<protein>
    <submittedName>
        <fullName evidence="1">Uncharacterized protein</fullName>
    </submittedName>
</protein>
<dbReference type="AlphaFoldDB" id="A0A392QD79"/>
<evidence type="ECO:0000313" key="1">
    <source>
        <dbReference type="EMBL" id="MCI21690.1"/>
    </source>
</evidence>
<feature type="non-terminal residue" evidence="1">
    <location>
        <position position="1"/>
    </location>
</feature>
<reference evidence="1 2" key="1">
    <citation type="journal article" date="2018" name="Front. Plant Sci.">
        <title>Red Clover (Trifolium pratense) and Zigzag Clover (T. medium) - A Picture of Genomic Similarities and Differences.</title>
        <authorList>
            <person name="Dluhosova J."/>
            <person name="Istvanek J."/>
            <person name="Nedelnik J."/>
            <person name="Repkova J."/>
        </authorList>
    </citation>
    <scope>NUCLEOTIDE SEQUENCE [LARGE SCALE GENOMIC DNA]</scope>
    <source>
        <strain evidence="2">cv. 10/8</strain>
        <tissue evidence="1">Leaf</tissue>
    </source>
</reference>
<dbReference type="Proteomes" id="UP000265520">
    <property type="component" value="Unassembled WGS sequence"/>
</dbReference>
<evidence type="ECO:0000313" key="2">
    <source>
        <dbReference type="Proteomes" id="UP000265520"/>
    </source>
</evidence>
<sequence>TGCSNRSLVGPVVIDAGLGREDHGSIPRNCDQEGLELLDARTDPESDYAVQ</sequence>
<organism evidence="1 2">
    <name type="scientific">Trifolium medium</name>
    <dbReference type="NCBI Taxonomy" id="97028"/>
    <lineage>
        <taxon>Eukaryota</taxon>
        <taxon>Viridiplantae</taxon>
        <taxon>Streptophyta</taxon>
        <taxon>Embryophyta</taxon>
        <taxon>Tracheophyta</taxon>
        <taxon>Spermatophyta</taxon>
        <taxon>Magnoliopsida</taxon>
        <taxon>eudicotyledons</taxon>
        <taxon>Gunneridae</taxon>
        <taxon>Pentapetalae</taxon>
        <taxon>rosids</taxon>
        <taxon>fabids</taxon>
        <taxon>Fabales</taxon>
        <taxon>Fabaceae</taxon>
        <taxon>Papilionoideae</taxon>
        <taxon>50 kb inversion clade</taxon>
        <taxon>NPAAA clade</taxon>
        <taxon>Hologalegina</taxon>
        <taxon>IRL clade</taxon>
        <taxon>Trifolieae</taxon>
        <taxon>Trifolium</taxon>
    </lineage>
</organism>